<gene>
    <name evidence="3" type="ORF">D3H65_11435</name>
</gene>
<evidence type="ECO:0000259" key="2">
    <source>
        <dbReference type="Pfam" id="PF00534"/>
    </source>
</evidence>
<protein>
    <submittedName>
        <fullName evidence="3">Glycosyltransferase</fullName>
    </submittedName>
</protein>
<dbReference type="PANTHER" id="PTHR46401">
    <property type="entry name" value="GLYCOSYLTRANSFERASE WBBK-RELATED"/>
    <property type="match status" value="1"/>
</dbReference>
<dbReference type="PANTHER" id="PTHR46401:SF2">
    <property type="entry name" value="GLYCOSYLTRANSFERASE WBBK-RELATED"/>
    <property type="match status" value="1"/>
</dbReference>
<keyword evidence="1 3" id="KW-0808">Transferase</keyword>
<dbReference type="Gene3D" id="3.40.50.2000">
    <property type="entry name" value="Glycogen Phosphorylase B"/>
    <property type="match status" value="2"/>
</dbReference>
<reference evidence="3 4" key="1">
    <citation type="submission" date="2018-09" db="EMBL/GenBank/DDBJ databases">
        <title>Genome sequencing of strain 6GH32-13.</title>
        <authorList>
            <person name="Weon H.-Y."/>
            <person name="Heo J."/>
            <person name="Kwon S.-W."/>
        </authorList>
    </citation>
    <scope>NUCLEOTIDE SEQUENCE [LARGE SCALE GENOMIC DNA]</scope>
    <source>
        <strain evidence="3 4">5GH32-13</strain>
    </source>
</reference>
<dbReference type="GO" id="GO:0016757">
    <property type="term" value="F:glycosyltransferase activity"/>
    <property type="evidence" value="ECO:0007669"/>
    <property type="project" value="InterPro"/>
</dbReference>
<dbReference type="AlphaFoldDB" id="A0A3B7MJE4"/>
<organism evidence="3 4">
    <name type="scientific">Paraflavitalea soli</name>
    <dbReference type="NCBI Taxonomy" id="2315862"/>
    <lineage>
        <taxon>Bacteria</taxon>
        <taxon>Pseudomonadati</taxon>
        <taxon>Bacteroidota</taxon>
        <taxon>Chitinophagia</taxon>
        <taxon>Chitinophagales</taxon>
        <taxon>Chitinophagaceae</taxon>
        <taxon>Paraflavitalea</taxon>
    </lineage>
</organism>
<dbReference type="Pfam" id="PF00534">
    <property type="entry name" value="Glycos_transf_1"/>
    <property type="match status" value="1"/>
</dbReference>
<feature type="domain" description="Glycosyl transferase family 1" evidence="2">
    <location>
        <begin position="195"/>
        <end position="343"/>
    </location>
</feature>
<dbReference type="OrthoDB" id="9801609at2"/>
<dbReference type="InterPro" id="IPR001296">
    <property type="entry name" value="Glyco_trans_1"/>
</dbReference>
<proteinExistence type="predicted"/>
<evidence type="ECO:0000313" key="4">
    <source>
        <dbReference type="Proteomes" id="UP000263900"/>
    </source>
</evidence>
<keyword evidence="4" id="KW-1185">Reference proteome</keyword>
<dbReference type="EMBL" id="CP032157">
    <property type="protein sequence ID" value="AXY74552.1"/>
    <property type="molecule type" value="Genomic_DNA"/>
</dbReference>
<dbReference type="RefSeq" id="WP_119050437.1">
    <property type="nucleotide sequence ID" value="NZ_CP032157.1"/>
</dbReference>
<evidence type="ECO:0000256" key="1">
    <source>
        <dbReference type="ARBA" id="ARBA00022679"/>
    </source>
</evidence>
<dbReference type="SUPFAM" id="SSF53756">
    <property type="entry name" value="UDP-Glycosyltransferase/glycogen phosphorylase"/>
    <property type="match status" value="1"/>
</dbReference>
<dbReference type="KEGG" id="pseg:D3H65_11435"/>
<accession>A0A3B7MJE4</accession>
<dbReference type="Proteomes" id="UP000263900">
    <property type="component" value="Chromosome"/>
</dbReference>
<sequence>MKINICGIGNPHNPKVWSGTPYNILKVLEANDNLASAFSSDENTLLSRFLKFTGALYYNVKPGWERRSRTVRQINAATSVKNTRRSVSNHTLHFGTGDLPFRKLPKGQYHYIYCDSTWDLWSTHSTFRHLYSKRIIKLCEELEQLSFAQATHIFPISEYVKENLINHYHVNPSKITVVGTGPGVIKPFFGQKDYRQKKILFAAKGRFEDKGGFIVLDAFKKALREHPDMHLSIVGQKKYQQMASHPNITAYDFLSIGQLQELFNSHSLFLMPAINEPWGLVYIEAMLCKMPIVGLNRNSFPELSHYGKFGVGIDSPDAERLAGVLSNLMSDTGRLTAMGAGAQSFALQQFTWRNTVQKIIDQITLIDKNGEAPAN</sequence>
<name>A0A3B7MJE4_9BACT</name>
<evidence type="ECO:0000313" key="3">
    <source>
        <dbReference type="EMBL" id="AXY74552.1"/>
    </source>
</evidence>
<dbReference type="GO" id="GO:0009103">
    <property type="term" value="P:lipopolysaccharide biosynthetic process"/>
    <property type="evidence" value="ECO:0007669"/>
    <property type="project" value="TreeGrafter"/>
</dbReference>
<dbReference type="CDD" id="cd03801">
    <property type="entry name" value="GT4_PimA-like"/>
    <property type="match status" value="1"/>
</dbReference>